<sequence>MSRRIYVASSWRNPKQPAVVSALREAGHEVYDFRNPFNGVPGFAWSEIDPNWEAWSAAEYRRLLTTHPIAARGFVSDLRGMQWADTCVLVLPCGRSAHLEAGWFCGAGKRCLILTQDGEEPELMALLATDICISLDEVLQALAPRMPSGSDIAEIIGPYSPGSEERIRV</sequence>
<protein>
    <recommendedName>
        <fullName evidence="3">Nucleoside 2-deoxyribosyltransferase</fullName>
    </recommendedName>
</protein>
<dbReference type="OrthoDB" id="1807770at2"/>
<dbReference type="STRING" id="460265.Mnod_5800"/>
<organism evidence="1 2">
    <name type="scientific">Methylobacterium nodulans (strain LMG 21967 / CNCM I-2342 / ORS 2060)</name>
    <dbReference type="NCBI Taxonomy" id="460265"/>
    <lineage>
        <taxon>Bacteria</taxon>
        <taxon>Pseudomonadati</taxon>
        <taxon>Pseudomonadota</taxon>
        <taxon>Alphaproteobacteria</taxon>
        <taxon>Hyphomicrobiales</taxon>
        <taxon>Methylobacteriaceae</taxon>
        <taxon>Methylobacterium</taxon>
    </lineage>
</organism>
<dbReference type="Proteomes" id="UP000008207">
    <property type="component" value="Chromosome"/>
</dbReference>
<evidence type="ECO:0000313" key="2">
    <source>
        <dbReference type="Proteomes" id="UP000008207"/>
    </source>
</evidence>
<dbReference type="SUPFAM" id="SSF52309">
    <property type="entry name" value="N-(deoxy)ribosyltransferase-like"/>
    <property type="match status" value="1"/>
</dbReference>
<reference evidence="1 2" key="1">
    <citation type="submission" date="2009-01" db="EMBL/GenBank/DDBJ databases">
        <title>Complete sequence of chromosome of Methylobacterium nodulans ORS 2060.</title>
        <authorList>
            <consortium name="US DOE Joint Genome Institute"/>
            <person name="Lucas S."/>
            <person name="Copeland A."/>
            <person name="Lapidus A."/>
            <person name="Glavina del Rio T."/>
            <person name="Dalin E."/>
            <person name="Tice H."/>
            <person name="Bruce D."/>
            <person name="Goodwin L."/>
            <person name="Pitluck S."/>
            <person name="Sims D."/>
            <person name="Brettin T."/>
            <person name="Detter J.C."/>
            <person name="Han C."/>
            <person name="Larimer F."/>
            <person name="Land M."/>
            <person name="Hauser L."/>
            <person name="Kyrpides N."/>
            <person name="Ivanova N."/>
            <person name="Marx C.J."/>
            <person name="Richardson P."/>
        </authorList>
    </citation>
    <scope>NUCLEOTIDE SEQUENCE [LARGE SCALE GENOMIC DNA]</scope>
    <source>
        <strain evidence="2">LMG 21967 / CNCM I-2342 / ORS 2060</strain>
    </source>
</reference>
<dbReference type="RefSeq" id="WP_015932228.1">
    <property type="nucleotide sequence ID" value="NC_011894.1"/>
</dbReference>
<gene>
    <name evidence="1" type="ordered locus">Mnod_5800</name>
</gene>
<dbReference type="eggNOG" id="ENOG5032QUP">
    <property type="taxonomic scope" value="Bacteria"/>
</dbReference>
<name>B8IRS9_METNO</name>
<accession>B8IRS9</accession>
<dbReference type="KEGG" id="mno:Mnod_5800"/>
<keyword evidence="2" id="KW-1185">Reference proteome</keyword>
<dbReference type="EMBL" id="CP001349">
    <property type="protein sequence ID" value="ACL60629.1"/>
    <property type="molecule type" value="Genomic_DNA"/>
</dbReference>
<dbReference type="AlphaFoldDB" id="B8IRS9"/>
<proteinExistence type="predicted"/>
<evidence type="ECO:0008006" key="3">
    <source>
        <dbReference type="Google" id="ProtNLM"/>
    </source>
</evidence>
<dbReference type="Gene3D" id="3.40.50.450">
    <property type="match status" value="1"/>
</dbReference>
<evidence type="ECO:0000313" key="1">
    <source>
        <dbReference type="EMBL" id="ACL60629.1"/>
    </source>
</evidence>
<dbReference type="HOGENOM" id="CLU_112011_0_0_5"/>